<dbReference type="VEuPathDB" id="FungiDB:H257_02087"/>
<dbReference type="PRINTS" id="PR00625">
    <property type="entry name" value="JDOMAIN"/>
</dbReference>
<dbReference type="InterPro" id="IPR018253">
    <property type="entry name" value="DnaJ_domain_CS"/>
</dbReference>
<dbReference type="InterPro" id="IPR001623">
    <property type="entry name" value="DnaJ_domain"/>
</dbReference>
<protein>
    <recommendedName>
        <fullName evidence="2">J domain-containing protein</fullName>
    </recommendedName>
</protein>
<feature type="domain" description="J" evidence="2">
    <location>
        <begin position="16"/>
        <end position="81"/>
    </location>
</feature>
<dbReference type="AlphaFoldDB" id="W4H529"/>
<sequence>MSSTLEQIRVHFGHTDLYKILHVKQSATESELKTAYRKQALKHHPDKNLDNADATEKFQLLCTIHAVLSNADSRALYNETGEIDADTSADTKSFNDWVEYWRALFPPLTENDITSFEATYRGSDDEAKDLLQAYEKYKGKWQNILDVVILARDEDVDRFADIIQAAIDDGSVPLFPAFKKKPTVVVKKRSQKKMDAEAKAADDLMAQIRGRNGPSAAMAKRSANLDSLVAKLEGKYDDKPTKKQKASKSSEPSEADFLAAQRRLQAKLRK</sequence>
<feature type="region of interest" description="Disordered" evidence="1">
    <location>
        <begin position="234"/>
        <end position="270"/>
    </location>
</feature>
<dbReference type="PANTHER" id="PTHR44144:SF1">
    <property type="entry name" value="DNAJ HOMOLOG SUBFAMILY C MEMBER 9"/>
    <property type="match status" value="1"/>
</dbReference>
<dbReference type="PROSITE" id="PS50076">
    <property type="entry name" value="DNAJ_2"/>
    <property type="match status" value="1"/>
</dbReference>
<dbReference type="RefSeq" id="XP_009823889.1">
    <property type="nucleotide sequence ID" value="XM_009825587.1"/>
</dbReference>
<dbReference type="PANTHER" id="PTHR44144">
    <property type="entry name" value="DNAJ HOMOLOG SUBFAMILY C MEMBER 9"/>
    <property type="match status" value="1"/>
</dbReference>
<dbReference type="SUPFAM" id="SSF46565">
    <property type="entry name" value="Chaperone J-domain"/>
    <property type="match status" value="1"/>
</dbReference>
<dbReference type="GO" id="GO:0005737">
    <property type="term" value="C:cytoplasm"/>
    <property type="evidence" value="ECO:0007669"/>
    <property type="project" value="TreeGrafter"/>
</dbReference>
<accession>W4H529</accession>
<dbReference type="EMBL" id="KI913116">
    <property type="protein sequence ID" value="ETV87090.1"/>
    <property type="molecule type" value="Genomic_DNA"/>
</dbReference>
<gene>
    <name evidence="3" type="ORF">H257_02087</name>
</gene>
<dbReference type="InterPro" id="IPR052594">
    <property type="entry name" value="J_domain-containing_protein"/>
</dbReference>
<name>W4H529_APHAT</name>
<dbReference type="Gene3D" id="1.10.287.110">
    <property type="entry name" value="DnaJ domain"/>
    <property type="match status" value="1"/>
</dbReference>
<evidence type="ECO:0000256" key="1">
    <source>
        <dbReference type="SAM" id="MobiDB-lite"/>
    </source>
</evidence>
<dbReference type="SMART" id="SM00271">
    <property type="entry name" value="DnaJ"/>
    <property type="match status" value="1"/>
</dbReference>
<reference evidence="3" key="1">
    <citation type="submission" date="2013-12" db="EMBL/GenBank/DDBJ databases">
        <title>The Genome Sequence of Aphanomyces astaci APO3.</title>
        <authorList>
            <consortium name="The Broad Institute Genomics Platform"/>
            <person name="Russ C."/>
            <person name="Tyler B."/>
            <person name="van West P."/>
            <person name="Dieguez-Uribeondo J."/>
            <person name="Young S.K."/>
            <person name="Zeng Q."/>
            <person name="Gargeya S."/>
            <person name="Fitzgerald M."/>
            <person name="Abouelleil A."/>
            <person name="Alvarado L."/>
            <person name="Chapman S.B."/>
            <person name="Gainer-Dewar J."/>
            <person name="Goldberg J."/>
            <person name="Griggs A."/>
            <person name="Gujja S."/>
            <person name="Hansen M."/>
            <person name="Howarth C."/>
            <person name="Imamovic A."/>
            <person name="Ireland A."/>
            <person name="Larimer J."/>
            <person name="McCowan C."/>
            <person name="Murphy C."/>
            <person name="Pearson M."/>
            <person name="Poon T.W."/>
            <person name="Priest M."/>
            <person name="Roberts A."/>
            <person name="Saif S."/>
            <person name="Shea T."/>
            <person name="Sykes S."/>
            <person name="Wortman J."/>
            <person name="Nusbaum C."/>
            <person name="Birren B."/>
        </authorList>
    </citation>
    <scope>NUCLEOTIDE SEQUENCE [LARGE SCALE GENOMIC DNA]</scope>
    <source>
        <strain evidence="3">APO3</strain>
    </source>
</reference>
<dbReference type="Pfam" id="PF00226">
    <property type="entry name" value="DnaJ"/>
    <property type="match status" value="1"/>
</dbReference>
<evidence type="ECO:0000313" key="3">
    <source>
        <dbReference type="EMBL" id="ETV87090.1"/>
    </source>
</evidence>
<dbReference type="CDD" id="cd06257">
    <property type="entry name" value="DnaJ"/>
    <property type="match status" value="1"/>
</dbReference>
<dbReference type="PROSITE" id="PS00636">
    <property type="entry name" value="DNAJ_1"/>
    <property type="match status" value="1"/>
</dbReference>
<dbReference type="InterPro" id="IPR036869">
    <property type="entry name" value="J_dom_sf"/>
</dbReference>
<dbReference type="InterPro" id="IPR056453">
    <property type="entry name" value="HTH_DNAJC9"/>
</dbReference>
<dbReference type="GeneID" id="20804083"/>
<organism evidence="3">
    <name type="scientific">Aphanomyces astaci</name>
    <name type="common">Crayfish plague agent</name>
    <dbReference type="NCBI Taxonomy" id="112090"/>
    <lineage>
        <taxon>Eukaryota</taxon>
        <taxon>Sar</taxon>
        <taxon>Stramenopiles</taxon>
        <taxon>Oomycota</taxon>
        <taxon>Saprolegniomycetes</taxon>
        <taxon>Saprolegniales</taxon>
        <taxon>Verrucalvaceae</taxon>
        <taxon>Aphanomyces</taxon>
    </lineage>
</organism>
<dbReference type="OrthoDB" id="110024at2759"/>
<dbReference type="Pfam" id="PF23302">
    <property type="entry name" value="HTH_DNAJC9"/>
    <property type="match status" value="1"/>
</dbReference>
<dbReference type="STRING" id="112090.W4H529"/>
<dbReference type="GO" id="GO:0031072">
    <property type="term" value="F:heat shock protein binding"/>
    <property type="evidence" value="ECO:0007669"/>
    <property type="project" value="TreeGrafter"/>
</dbReference>
<proteinExistence type="predicted"/>
<evidence type="ECO:0000259" key="2">
    <source>
        <dbReference type="PROSITE" id="PS50076"/>
    </source>
</evidence>
<dbReference type="GO" id="GO:0005634">
    <property type="term" value="C:nucleus"/>
    <property type="evidence" value="ECO:0007669"/>
    <property type="project" value="TreeGrafter"/>
</dbReference>